<protein>
    <recommendedName>
        <fullName evidence="12">Ig-like domain-containing protein</fullName>
    </recommendedName>
</protein>
<feature type="domain" description="Ig-like" evidence="12">
    <location>
        <begin position="18"/>
        <end position="140"/>
    </location>
</feature>
<comment type="subcellular location">
    <subcellularLocation>
        <location evidence="1">Cell membrane</location>
    </subcellularLocation>
    <subcellularLocation>
        <location evidence="2">Secreted</location>
    </subcellularLocation>
</comment>
<evidence type="ECO:0000313" key="14">
    <source>
        <dbReference type="Proteomes" id="UP000606274"/>
    </source>
</evidence>
<evidence type="ECO:0000256" key="11">
    <source>
        <dbReference type="ARBA" id="ARBA00043265"/>
    </source>
</evidence>
<organism evidence="13 14">
    <name type="scientific">Silurus meridionalis</name>
    <name type="common">Southern catfish</name>
    <name type="synonym">Silurus soldatovi meridionalis</name>
    <dbReference type="NCBI Taxonomy" id="175797"/>
    <lineage>
        <taxon>Eukaryota</taxon>
        <taxon>Metazoa</taxon>
        <taxon>Chordata</taxon>
        <taxon>Craniata</taxon>
        <taxon>Vertebrata</taxon>
        <taxon>Euteleostomi</taxon>
        <taxon>Actinopterygii</taxon>
        <taxon>Neopterygii</taxon>
        <taxon>Teleostei</taxon>
        <taxon>Ostariophysi</taxon>
        <taxon>Siluriformes</taxon>
        <taxon>Siluridae</taxon>
        <taxon>Silurus</taxon>
    </lineage>
</organism>
<evidence type="ECO:0000256" key="3">
    <source>
        <dbReference type="ARBA" id="ARBA00022475"/>
    </source>
</evidence>
<dbReference type="InterPro" id="IPR050199">
    <property type="entry name" value="IgHV"/>
</dbReference>
<name>A0A8T0B3A1_SILME</name>
<keyword evidence="14" id="KW-1185">Reference proteome</keyword>
<evidence type="ECO:0000256" key="8">
    <source>
        <dbReference type="ARBA" id="ARBA00023136"/>
    </source>
</evidence>
<evidence type="ECO:0000259" key="12">
    <source>
        <dbReference type="PROSITE" id="PS50835"/>
    </source>
</evidence>
<keyword evidence="9" id="KW-1015">Disulfide bond</keyword>
<evidence type="ECO:0000256" key="5">
    <source>
        <dbReference type="ARBA" id="ARBA00022729"/>
    </source>
</evidence>
<dbReference type="SMART" id="SM00409">
    <property type="entry name" value="IG"/>
    <property type="match status" value="1"/>
</dbReference>
<keyword evidence="8" id="KW-0472">Membrane</keyword>
<dbReference type="Proteomes" id="UP000606274">
    <property type="component" value="Unassembled WGS sequence"/>
</dbReference>
<dbReference type="InterPro" id="IPR003599">
    <property type="entry name" value="Ig_sub"/>
</dbReference>
<sequence>MHSNPSQSFILNIFIRKPVFSHSLGFYSDEIRMDQSPAVVKKPGESVKISCKINGFDMTDYFIHWIRQKPGKALEWIGRMNAGSNDATYAESLKNQFVLTEDVSASTQYLEAKSLRTEDTAVYYCARQATVTATEEAAVQKPHTHFSHSILLNKSLLFIRTQDE</sequence>
<keyword evidence="10" id="KW-0393">Immunoglobulin domain</keyword>
<evidence type="ECO:0000256" key="9">
    <source>
        <dbReference type="ARBA" id="ARBA00023157"/>
    </source>
</evidence>
<evidence type="ECO:0000313" key="13">
    <source>
        <dbReference type="EMBL" id="KAF7698411.1"/>
    </source>
</evidence>
<keyword evidence="4" id="KW-0964">Secreted</keyword>
<proteinExistence type="predicted"/>
<accession>A0A8T0B3A1</accession>
<gene>
    <name evidence="13" type="ORF">HF521_004921</name>
</gene>
<evidence type="ECO:0000256" key="4">
    <source>
        <dbReference type="ARBA" id="ARBA00022525"/>
    </source>
</evidence>
<evidence type="ECO:0000256" key="2">
    <source>
        <dbReference type="ARBA" id="ARBA00004613"/>
    </source>
</evidence>
<dbReference type="GO" id="GO:0019814">
    <property type="term" value="C:immunoglobulin complex"/>
    <property type="evidence" value="ECO:0007669"/>
    <property type="project" value="UniProtKB-KW"/>
</dbReference>
<keyword evidence="6" id="KW-0391">Immunity</keyword>
<dbReference type="EMBL" id="JABFDY010000014">
    <property type="protein sequence ID" value="KAF7698411.1"/>
    <property type="molecule type" value="Genomic_DNA"/>
</dbReference>
<dbReference type="InterPro" id="IPR007110">
    <property type="entry name" value="Ig-like_dom"/>
</dbReference>
<dbReference type="Pfam" id="PF07686">
    <property type="entry name" value="V-set"/>
    <property type="match status" value="1"/>
</dbReference>
<reference evidence="13" key="1">
    <citation type="submission" date="2020-08" db="EMBL/GenBank/DDBJ databases">
        <title>Chromosome-level assembly of Southern catfish (Silurus meridionalis) provides insights into visual adaptation to the nocturnal and benthic lifestyles.</title>
        <authorList>
            <person name="Zhang Y."/>
            <person name="Wang D."/>
            <person name="Peng Z."/>
        </authorList>
    </citation>
    <scope>NUCLEOTIDE SEQUENCE</scope>
    <source>
        <strain evidence="13">SWU-2019-XX</strain>
        <tissue evidence="13">Muscle</tissue>
    </source>
</reference>
<dbReference type="InterPro" id="IPR036179">
    <property type="entry name" value="Ig-like_dom_sf"/>
</dbReference>
<evidence type="ECO:0000256" key="10">
    <source>
        <dbReference type="ARBA" id="ARBA00023319"/>
    </source>
</evidence>
<dbReference type="InterPro" id="IPR013783">
    <property type="entry name" value="Ig-like_fold"/>
</dbReference>
<keyword evidence="11" id="KW-1280">Immunoglobulin</keyword>
<keyword evidence="7" id="KW-1064">Adaptive immunity</keyword>
<dbReference type="GO" id="GO:0002250">
    <property type="term" value="P:adaptive immune response"/>
    <property type="evidence" value="ECO:0007669"/>
    <property type="project" value="UniProtKB-KW"/>
</dbReference>
<evidence type="ECO:0000256" key="7">
    <source>
        <dbReference type="ARBA" id="ARBA00023130"/>
    </source>
</evidence>
<dbReference type="GO" id="GO:0005576">
    <property type="term" value="C:extracellular region"/>
    <property type="evidence" value="ECO:0007669"/>
    <property type="project" value="UniProtKB-SubCell"/>
</dbReference>
<dbReference type="PANTHER" id="PTHR23266">
    <property type="entry name" value="IMMUNOGLOBULIN HEAVY CHAIN"/>
    <property type="match status" value="1"/>
</dbReference>
<dbReference type="PROSITE" id="PS50835">
    <property type="entry name" value="IG_LIKE"/>
    <property type="match status" value="1"/>
</dbReference>
<evidence type="ECO:0000256" key="1">
    <source>
        <dbReference type="ARBA" id="ARBA00004236"/>
    </source>
</evidence>
<keyword evidence="3" id="KW-1003">Cell membrane</keyword>
<keyword evidence="5" id="KW-0732">Signal</keyword>
<evidence type="ECO:0000256" key="6">
    <source>
        <dbReference type="ARBA" id="ARBA00022859"/>
    </source>
</evidence>
<dbReference type="AlphaFoldDB" id="A0A8T0B3A1"/>
<dbReference type="FunFam" id="2.60.40.10:FF:001072">
    <property type="entry name" value="Immunoglobulin heavy variable V1-24"/>
    <property type="match status" value="1"/>
</dbReference>
<dbReference type="SUPFAM" id="SSF48726">
    <property type="entry name" value="Immunoglobulin"/>
    <property type="match status" value="1"/>
</dbReference>
<dbReference type="Gene3D" id="2.60.40.10">
    <property type="entry name" value="Immunoglobulins"/>
    <property type="match status" value="1"/>
</dbReference>
<dbReference type="GO" id="GO:0005886">
    <property type="term" value="C:plasma membrane"/>
    <property type="evidence" value="ECO:0007669"/>
    <property type="project" value="UniProtKB-SubCell"/>
</dbReference>
<comment type="caution">
    <text evidence="13">The sequence shown here is derived from an EMBL/GenBank/DDBJ whole genome shotgun (WGS) entry which is preliminary data.</text>
</comment>
<dbReference type="InterPro" id="IPR013106">
    <property type="entry name" value="Ig_V-set"/>
</dbReference>
<dbReference type="SMART" id="SM00406">
    <property type="entry name" value="IGv"/>
    <property type="match status" value="1"/>
</dbReference>